<feature type="compositionally biased region" description="Basic and acidic residues" evidence="1">
    <location>
        <begin position="21"/>
        <end position="31"/>
    </location>
</feature>
<feature type="region of interest" description="Disordered" evidence="1">
    <location>
        <begin position="1"/>
        <end position="47"/>
    </location>
</feature>
<evidence type="ECO:0000313" key="2">
    <source>
        <dbReference type="EMBL" id="KAF6225893.1"/>
    </source>
</evidence>
<reference evidence="2 3" key="1">
    <citation type="journal article" date="2020" name="Genomics">
        <title>Complete, high-quality genomes from long-read metagenomic sequencing of two wolf lichen thalli reveals enigmatic genome architecture.</title>
        <authorList>
            <person name="McKenzie S.K."/>
            <person name="Walston R.F."/>
            <person name="Allen J.L."/>
        </authorList>
    </citation>
    <scope>NUCLEOTIDE SEQUENCE [LARGE SCALE GENOMIC DNA]</scope>
    <source>
        <strain evidence="2">WasteWater1</strain>
    </source>
</reference>
<dbReference type="AlphaFoldDB" id="A0A8H6CM09"/>
<dbReference type="GeneID" id="59338290"/>
<name>A0A8H6CM09_9LECA</name>
<dbReference type="Proteomes" id="UP000593566">
    <property type="component" value="Unassembled WGS sequence"/>
</dbReference>
<keyword evidence="3" id="KW-1185">Reference proteome</keyword>
<feature type="compositionally biased region" description="Polar residues" evidence="1">
    <location>
        <begin position="33"/>
        <end position="46"/>
    </location>
</feature>
<feature type="region of interest" description="Disordered" evidence="1">
    <location>
        <begin position="71"/>
        <end position="104"/>
    </location>
</feature>
<gene>
    <name evidence="2" type="ORF">HO133_009896</name>
</gene>
<evidence type="ECO:0000313" key="3">
    <source>
        <dbReference type="Proteomes" id="UP000593566"/>
    </source>
</evidence>
<sequence>MSQNFKTIDLQPQPEKPMGAHLRDGDSKDIISEQPSSRKMSMQAEPQVSMRGGGVIGDWYVARHSQLSISDVGERAASSPTPSPASHAAELRFQSSIAPHLRPG</sequence>
<evidence type="ECO:0000256" key="1">
    <source>
        <dbReference type="SAM" id="MobiDB-lite"/>
    </source>
</evidence>
<protein>
    <submittedName>
        <fullName evidence="2">Uncharacterized protein</fullName>
    </submittedName>
</protein>
<comment type="caution">
    <text evidence="2">The sequence shown here is derived from an EMBL/GenBank/DDBJ whole genome shotgun (WGS) entry which is preliminary data.</text>
</comment>
<dbReference type="RefSeq" id="XP_037154602.1">
    <property type="nucleotide sequence ID" value="XM_037300754.1"/>
</dbReference>
<accession>A0A8H6CM09</accession>
<dbReference type="EMBL" id="JACCJB010000007">
    <property type="protein sequence ID" value="KAF6225893.1"/>
    <property type="molecule type" value="Genomic_DNA"/>
</dbReference>
<feature type="compositionally biased region" description="Low complexity" evidence="1">
    <location>
        <begin position="76"/>
        <end position="88"/>
    </location>
</feature>
<organism evidence="2 3">
    <name type="scientific">Letharia lupina</name>
    <dbReference type="NCBI Taxonomy" id="560253"/>
    <lineage>
        <taxon>Eukaryota</taxon>
        <taxon>Fungi</taxon>
        <taxon>Dikarya</taxon>
        <taxon>Ascomycota</taxon>
        <taxon>Pezizomycotina</taxon>
        <taxon>Lecanoromycetes</taxon>
        <taxon>OSLEUM clade</taxon>
        <taxon>Lecanoromycetidae</taxon>
        <taxon>Lecanorales</taxon>
        <taxon>Lecanorineae</taxon>
        <taxon>Parmeliaceae</taxon>
        <taxon>Letharia</taxon>
    </lineage>
</organism>
<proteinExistence type="predicted"/>